<name>A0A1X7UX07_AMPQE</name>
<organism evidence="1">
    <name type="scientific">Amphimedon queenslandica</name>
    <name type="common">Sponge</name>
    <dbReference type="NCBI Taxonomy" id="400682"/>
    <lineage>
        <taxon>Eukaryota</taxon>
        <taxon>Metazoa</taxon>
        <taxon>Porifera</taxon>
        <taxon>Demospongiae</taxon>
        <taxon>Heteroscleromorpha</taxon>
        <taxon>Haplosclerida</taxon>
        <taxon>Niphatidae</taxon>
        <taxon>Amphimedon</taxon>
    </lineage>
</organism>
<dbReference type="AlphaFoldDB" id="A0A1X7UX07"/>
<protein>
    <submittedName>
        <fullName evidence="1">Uncharacterized protein</fullName>
    </submittedName>
</protein>
<dbReference type="EnsemblMetazoa" id="Aqu2.1.31902_001">
    <property type="protein sequence ID" value="Aqu2.1.31902_001"/>
    <property type="gene ID" value="Aqu2.1.31902"/>
</dbReference>
<accession>A0A1X7UX07</accession>
<evidence type="ECO:0000313" key="1">
    <source>
        <dbReference type="EnsemblMetazoa" id="Aqu2.1.31902_001"/>
    </source>
</evidence>
<sequence length="17" mass="2127">MNRWNSFLNQSSQKRQC</sequence>
<dbReference type="InParanoid" id="A0A1X7UX07"/>
<proteinExistence type="predicted"/>
<reference evidence="1" key="1">
    <citation type="submission" date="2017-05" db="UniProtKB">
        <authorList>
            <consortium name="EnsemblMetazoa"/>
        </authorList>
    </citation>
    <scope>IDENTIFICATION</scope>
</reference>